<dbReference type="RefSeq" id="WP_189113839.1">
    <property type="nucleotide sequence ID" value="NZ_BMQC01000005.1"/>
</dbReference>
<dbReference type="SUPFAM" id="SSF55486">
    <property type="entry name" value="Metalloproteases ('zincins'), catalytic domain"/>
    <property type="match status" value="1"/>
</dbReference>
<evidence type="ECO:0000256" key="10">
    <source>
        <dbReference type="ARBA" id="ARBA00023049"/>
    </source>
</evidence>
<comment type="similarity">
    <text evidence="3">Belongs to the peptidase M1 family.</text>
</comment>
<dbReference type="Pfam" id="PF17900">
    <property type="entry name" value="Peptidase_M1_N"/>
    <property type="match status" value="1"/>
</dbReference>
<dbReference type="InterPro" id="IPR050344">
    <property type="entry name" value="Peptidase_M1_aminopeptidases"/>
</dbReference>
<evidence type="ECO:0000256" key="2">
    <source>
        <dbReference type="ARBA" id="ARBA00001947"/>
    </source>
</evidence>
<dbReference type="Gene3D" id="2.60.40.1730">
    <property type="entry name" value="tricorn interacting facor f3 domain"/>
    <property type="match status" value="1"/>
</dbReference>
<protein>
    <recommendedName>
        <fullName evidence="5">Aminopeptidase N</fullName>
        <ecNumber evidence="4">3.4.11.2</ecNumber>
    </recommendedName>
    <alternativeName>
        <fullName evidence="11">Alanine aminopeptidase</fullName>
    </alternativeName>
    <alternativeName>
        <fullName evidence="12">Lysyl aminopeptidase</fullName>
    </alternativeName>
</protein>
<evidence type="ECO:0000313" key="16">
    <source>
        <dbReference type="EMBL" id="GGK26442.1"/>
    </source>
</evidence>
<dbReference type="PANTHER" id="PTHR11533:SF297">
    <property type="entry name" value="AMINOPEPTIDASE N"/>
    <property type="match status" value="1"/>
</dbReference>
<dbReference type="GO" id="GO:0016285">
    <property type="term" value="F:alanyl aminopeptidase activity"/>
    <property type="evidence" value="ECO:0007669"/>
    <property type="project" value="UniProtKB-EC"/>
</dbReference>
<sequence>MRRHARSTLIAALGVALVAAAGTPAGARPRGPQPGAAGIGDSYYPGYGNGGYDVGHYDLVTRYDTATNELTATATLTARATQDLSAFNLDLFGLTVDAVTVDGAPARTARAGSELTVTPAAALAGGATFRTVVRYHGRPQLYDMPHTGKSGWFRTSDGVVVTGQPEGAASWFPCNDHPRDKATFTFAITVPKGRTAIANGVPRGTEAGADGWTTFRYAEDSPMAPYLTTATAGDFKLTVSDHGGRPVVFASKGAPSAPLRRTPEVVDYLAGLFGPYPFSSMGGIAGGDVPGLSFALEIQTRPVYSGSASDLSTVVHENAHQWFGDSVALHDWKDIWLNEGFATYAEWLWADAHGGPKADATFQQLYKQPQNAGHWAPATADPKVAGLFGSSVYTKGAMTLHALRRTVGDEKFFAVVRAWAARKKNANGTTAEFVALAGEVAGKDLSAFFQNWLYATTKPPAPPRALRPVSTLDARAARAYVAAFAVREATHRRF</sequence>
<evidence type="ECO:0000256" key="1">
    <source>
        <dbReference type="ARBA" id="ARBA00000098"/>
    </source>
</evidence>
<keyword evidence="7" id="KW-0479">Metal-binding</keyword>
<feature type="chain" id="PRO_5035205860" description="Aminopeptidase N" evidence="13">
    <location>
        <begin position="28"/>
        <end position="494"/>
    </location>
</feature>
<keyword evidence="6" id="KW-0645">Protease</keyword>
<comment type="catalytic activity">
    <reaction evidence="1">
        <text>Release of an N-terminal amino acid, Xaa-|-Yaa- from a peptide, amide or arylamide. Xaa is preferably Ala, but may be most amino acids including Pro (slow action). When a terminal hydrophobic residue is followed by a prolyl residue, the two may be released as an intact Xaa-Pro dipeptide.</text>
        <dbReference type="EC" id="3.4.11.2"/>
    </reaction>
</comment>
<feature type="domain" description="Peptidase M1 membrane alanine aminopeptidase" evidence="14">
    <location>
        <begin position="312"/>
        <end position="452"/>
    </location>
</feature>
<dbReference type="EMBL" id="BMQC01000005">
    <property type="protein sequence ID" value="GGK26442.1"/>
    <property type="molecule type" value="Genomic_DNA"/>
</dbReference>
<dbReference type="Pfam" id="PF01433">
    <property type="entry name" value="Peptidase_M1"/>
    <property type="match status" value="1"/>
</dbReference>
<gene>
    <name evidence="16" type="ORF">GCM10010124_18860</name>
</gene>
<comment type="caution">
    <text evidence="16">The sequence shown here is derived from an EMBL/GenBank/DDBJ whole genome shotgun (WGS) entry which is preliminary data.</text>
</comment>
<evidence type="ECO:0000313" key="17">
    <source>
        <dbReference type="Proteomes" id="UP000662200"/>
    </source>
</evidence>
<keyword evidence="17" id="KW-1185">Reference proteome</keyword>
<dbReference type="PANTHER" id="PTHR11533">
    <property type="entry name" value="PROTEASE M1 ZINC METALLOPROTEASE"/>
    <property type="match status" value="1"/>
</dbReference>
<dbReference type="InterPro" id="IPR001930">
    <property type="entry name" value="Peptidase_M1"/>
</dbReference>
<dbReference type="SUPFAM" id="SSF63737">
    <property type="entry name" value="Leukotriene A4 hydrolase N-terminal domain"/>
    <property type="match status" value="1"/>
</dbReference>
<evidence type="ECO:0000256" key="4">
    <source>
        <dbReference type="ARBA" id="ARBA00012564"/>
    </source>
</evidence>
<accession>A0A8J3FGW8</accession>
<feature type="signal peptide" evidence="13">
    <location>
        <begin position="1"/>
        <end position="27"/>
    </location>
</feature>
<evidence type="ECO:0000256" key="3">
    <source>
        <dbReference type="ARBA" id="ARBA00010136"/>
    </source>
</evidence>
<dbReference type="EC" id="3.4.11.2" evidence="4"/>
<evidence type="ECO:0000256" key="11">
    <source>
        <dbReference type="ARBA" id="ARBA00029811"/>
    </source>
</evidence>
<dbReference type="InterPro" id="IPR045357">
    <property type="entry name" value="Aminopeptidase_N-like_N"/>
</dbReference>
<dbReference type="InterPro" id="IPR042097">
    <property type="entry name" value="Aminopeptidase_N-like_N_sf"/>
</dbReference>
<keyword evidence="9" id="KW-0862">Zinc</keyword>
<proteinExistence type="inferred from homology"/>
<reference evidence="16" key="1">
    <citation type="journal article" date="2014" name="Int. J. Syst. Evol. Microbiol.">
        <title>Complete genome sequence of Corynebacterium casei LMG S-19264T (=DSM 44701T), isolated from a smear-ripened cheese.</title>
        <authorList>
            <consortium name="US DOE Joint Genome Institute (JGI-PGF)"/>
            <person name="Walter F."/>
            <person name="Albersmeier A."/>
            <person name="Kalinowski J."/>
            <person name="Ruckert C."/>
        </authorList>
    </citation>
    <scope>NUCLEOTIDE SEQUENCE</scope>
    <source>
        <strain evidence="16">JCM 3091</strain>
    </source>
</reference>
<dbReference type="AlphaFoldDB" id="A0A8J3FGW8"/>
<dbReference type="InterPro" id="IPR027268">
    <property type="entry name" value="Peptidase_M4/M1_CTD_sf"/>
</dbReference>
<keyword evidence="13" id="KW-0732">Signal</keyword>
<evidence type="ECO:0000256" key="7">
    <source>
        <dbReference type="ARBA" id="ARBA00022723"/>
    </source>
</evidence>
<reference evidence="16" key="2">
    <citation type="submission" date="2020-09" db="EMBL/GenBank/DDBJ databases">
        <authorList>
            <person name="Sun Q."/>
            <person name="Ohkuma M."/>
        </authorList>
    </citation>
    <scope>NUCLEOTIDE SEQUENCE</scope>
    <source>
        <strain evidence="16">JCM 3091</strain>
    </source>
</reference>
<evidence type="ECO:0000256" key="8">
    <source>
        <dbReference type="ARBA" id="ARBA00022801"/>
    </source>
</evidence>
<dbReference type="Proteomes" id="UP000662200">
    <property type="component" value="Unassembled WGS sequence"/>
</dbReference>
<name>A0A8J3FGW8_9ACTN</name>
<keyword evidence="8" id="KW-0378">Hydrolase</keyword>
<evidence type="ECO:0000259" key="15">
    <source>
        <dbReference type="Pfam" id="PF17900"/>
    </source>
</evidence>
<evidence type="ECO:0000256" key="13">
    <source>
        <dbReference type="SAM" id="SignalP"/>
    </source>
</evidence>
<dbReference type="PRINTS" id="PR00756">
    <property type="entry name" value="ALADIPTASE"/>
</dbReference>
<evidence type="ECO:0000256" key="9">
    <source>
        <dbReference type="ARBA" id="ARBA00022833"/>
    </source>
</evidence>
<dbReference type="InterPro" id="IPR014782">
    <property type="entry name" value="Peptidase_M1_dom"/>
</dbReference>
<comment type="cofactor">
    <cofactor evidence="2">
        <name>Zn(2+)</name>
        <dbReference type="ChEBI" id="CHEBI:29105"/>
    </cofactor>
</comment>
<dbReference type="Gene3D" id="1.10.390.10">
    <property type="entry name" value="Neutral Protease Domain 2"/>
    <property type="match status" value="1"/>
</dbReference>
<keyword evidence="10" id="KW-0482">Metalloprotease</keyword>
<dbReference type="GO" id="GO:0006508">
    <property type="term" value="P:proteolysis"/>
    <property type="evidence" value="ECO:0007669"/>
    <property type="project" value="UniProtKB-KW"/>
</dbReference>
<dbReference type="GO" id="GO:0008237">
    <property type="term" value="F:metallopeptidase activity"/>
    <property type="evidence" value="ECO:0007669"/>
    <property type="project" value="UniProtKB-KW"/>
</dbReference>
<evidence type="ECO:0000259" key="14">
    <source>
        <dbReference type="Pfam" id="PF01433"/>
    </source>
</evidence>
<feature type="domain" description="Aminopeptidase N-like N-terminal" evidence="15">
    <location>
        <begin position="56"/>
        <end position="227"/>
    </location>
</feature>
<evidence type="ECO:0000256" key="12">
    <source>
        <dbReference type="ARBA" id="ARBA00031533"/>
    </source>
</evidence>
<organism evidence="16 17">
    <name type="scientific">Pilimelia terevasa</name>
    <dbReference type="NCBI Taxonomy" id="53372"/>
    <lineage>
        <taxon>Bacteria</taxon>
        <taxon>Bacillati</taxon>
        <taxon>Actinomycetota</taxon>
        <taxon>Actinomycetes</taxon>
        <taxon>Micromonosporales</taxon>
        <taxon>Micromonosporaceae</taxon>
        <taxon>Pilimelia</taxon>
    </lineage>
</organism>
<evidence type="ECO:0000256" key="6">
    <source>
        <dbReference type="ARBA" id="ARBA00022670"/>
    </source>
</evidence>
<dbReference type="GO" id="GO:0008270">
    <property type="term" value="F:zinc ion binding"/>
    <property type="evidence" value="ECO:0007669"/>
    <property type="project" value="InterPro"/>
</dbReference>
<evidence type="ECO:0000256" key="5">
    <source>
        <dbReference type="ARBA" id="ARBA00015611"/>
    </source>
</evidence>
<dbReference type="CDD" id="cd09603">
    <property type="entry name" value="M1_APN_like"/>
    <property type="match status" value="1"/>
</dbReference>